<evidence type="ECO:0000313" key="4">
    <source>
        <dbReference type="Proteomes" id="UP001073227"/>
    </source>
</evidence>
<sequence>MTSFTPTALITGAGRRIGKAIALDLAAHGFQVAVHANSGRAEAVVDTIRSNGGVAEVFVADLSDGSAVRQLHADVSARMDSPDLIVNNASVFEDDDIRALDDAVFDLHFAIHLKAPLILAEAMAGSLQKDREGLIVNIIDQRVWRLAPRRFYYTLSKSALWSATQLLAQNLAPHIRVNAIDSGPTLANERQSENDFADQTRAVPLGHDSDLTEFGATIRYLHQARSITGQVIALDGVQHLAGQTPVVANIAE</sequence>
<dbReference type="PRINTS" id="PR00081">
    <property type="entry name" value="GDHRDH"/>
</dbReference>
<comment type="caution">
    <text evidence="3">The sequence shown here is derived from an EMBL/GenBank/DDBJ whole genome shotgun (WGS) entry which is preliminary data.</text>
</comment>
<comment type="similarity">
    <text evidence="1">Belongs to the short-chain dehydrogenases/reductases (SDR) family.</text>
</comment>
<dbReference type="RefSeq" id="WP_267652097.1">
    <property type="nucleotide sequence ID" value="NZ_JAOVZR010000001.1"/>
</dbReference>
<dbReference type="EMBL" id="JAOVZR010000001">
    <property type="protein sequence ID" value="MCY0146426.1"/>
    <property type="molecule type" value="Genomic_DNA"/>
</dbReference>
<evidence type="ECO:0000256" key="1">
    <source>
        <dbReference type="ARBA" id="ARBA00006484"/>
    </source>
</evidence>
<evidence type="ECO:0000313" key="3">
    <source>
        <dbReference type="EMBL" id="MCY0146426.1"/>
    </source>
</evidence>
<dbReference type="PRINTS" id="PR00080">
    <property type="entry name" value="SDRFAMILY"/>
</dbReference>
<dbReference type="SUPFAM" id="SSF51735">
    <property type="entry name" value="NAD(P)-binding Rossmann-fold domains"/>
    <property type="match status" value="1"/>
</dbReference>
<dbReference type="NCBIfam" id="NF006597">
    <property type="entry name" value="PRK09134.1"/>
    <property type="match status" value="1"/>
</dbReference>
<dbReference type="Pfam" id="PF13561">
    <property type="entry name" value="adh_short_C2"/>
    <property type="match status" value="1"/>
</dbReference>
<dbReference type="PANTHER" id="PTHR43639">
    <property type="entry name" value="OXIDOREDUCTASE, SHORT-CHAIN DEHYDROGENASE/REDUCTASE FAMILY (AFU_ORTHOLOGUE AFUA_5G02870)"/>
    <property type="match status" value="1"/>
</dbReference>
<reference evidence="3" key="1">
    <citation type="submission" date="2022-10" db="EMBL/GenBank/DDBJ databases">
        <title>Hoeflea sp. G2-23, isolated from marine algae.</title>
        <authorList>
            <person name="Kristyanto S."/>
            <person name="Kim J.M."/>
            <person name="Jeon C.O."/>
        </authorList>
    </citation>
    <scope>NUCLEOTIDE SEQUENCE</scope>
    <source>
        <strain evidence="3">G2-23</strain>
    </source>
</reference>
<dbReference type="Proteomes" id="UP001073227">
    <property type="component" value="Unassembled WGS sequence"/>
</dbReference>
<proteinExistence type="inferred from homology"/>
<dbReference type="InterPro" id="IPR002347">
    <property type="entry name" value="SDR_fam"/>
</dbReference>
<evidence type="ECO:0000256" key="2">
    <source>
        <dbReference type="ARBA" id="ARBA00023002"/>
    </source>
</evidence>
<dbReference type="PANTHER" id="PTHR43639:SF1">
    <property type="entry name" value="SHORT-CHAIN DEHYDROGENASE_REDUCTASE FAMILY PROTEIN"/>
    <property type="match status" value="1"/>
</dbReference>
<accession>A0ABT3Z3S9</accession>
<gene>
    <name evidence="3" type="ORF">OEG84_01500</name>
</gene>
<keyword evidence="4" id="KW-1185">Reference proteome</keyword>
<protein>
    <submittedName>
        <fullName evidence="3">SDR family oxidoreductase</fullName>
    </submittedName>
</protein>
<keyword evidence="2" id="KW-0560">Oxidoreductase</keyword>
<name>A0ABT3Z3S9_9HYPH</name>
<dbReference type="Gene3D" id="3.40.50.720">
    <property type="entry name" value="NAD(P)-binding Rossmann-like Domain"/>
    <property type="match status" value="1"/>
</dbReference>
<organism evidence="3 4">
    <name type="scientific">Hoeflea algicola</name>
    <dbReference type="NCBI Taxonomy" id="2983763"/>
    <lineage>
        <taxon>Bacteria</taxon>
        <taxon>Pseudomonadati</taxon>
        <taxon>Pseudomonadota</taxon>
        <taxon>Alphaproteobacteria</taxon>
        <taxon>Hyphomicrobiales</taxon>
        <taxon>Rhizobiaceae</taxon>
        <taxon>Hoeflea</taxon>
    </lineage>
</organism>
<dbReference type="InterPro" id="IPR036291">
    <property type="entry name" value="NAD(P)-bd_dom_sf"/>
</dbReference>